<dbReference type="SUPFAM" id="SSF55961">
    <property type="entry name" value="Bet v1-like"/>
    <property type="match status" value="1"/>
</dbReference>
<comment type="caution">
    <text evidence="1">The sequence shown here is derived from an EMBL/GenBank/DDBJ whole genome shotgun (WGS) entry which is preliminary data.</text>
</comment>
<dbReference type="OrthoDB" id="72630at2"/>
<dbReference type="Gene3D" id="3.30.530.20">
    <property type="match status" value="1"/>
</dbReference>
<accession>A0A1A2Z8R1</accession>
<reference evidence="2" key="1">
    <citation type="submission" date="2016-06" db="EMBL/GenBank/DDBJ databases">
        <authorList>
            <person name="Sutton G."/>
            <person name="Brinkac L."/>
            <person name="Sanka R."/>
            <person name="Adams M."/>
            <person name="Lau E."/>
            <person name="Sam S."/>
            <person name="Sreng N."/>
            <person name="Him V."/>
            <person name="Kerleguer A."/>
            <person name="Cheng S."/>
        </authorList>
    </citation>
    <scope>NUCLEOTIDE SEQUENCE [LARGE SCALE GENOMIC DNA]</scope>
    <source>
        <strain evidence="2">E861</strain>
    </source>
</reference>
<sequence length="154" mass="17718">MSWWITQVERTLTEEVAATPEQVRDFYVDLNNIRTVHPLVVAVRTTLHRETNDGYEQIYRITDRIPLGRLNLRVSYWARLQVPRHGDVITQARQFPQVRLDGRVSFESTAIGTRIIERLHIAVPRPLAAITTREAVTAHIAMLAGIRDHFQSIA</sequence>
<evidence type="ECO:0000313" key="1">
    <source>
        <dbReference type="EMBL" id="OBI45902.1"/>
    </source>
</evidence>
<gene>
    <name evidence="1" type="ORF">A5707_22200</name>
</gene>
<dbReference type="RefSeq" id="WP_065014720.1">
    <property type="nucleotide sequence ID" value="NZ_LZKJ01000116.1"/>
</dbReference>
<dbReference type="InterPro" id="IPR023393">
    <property type="entry name" value="START-like_dom_sf"/>
</dbReference>
<name>A0A1A2Z8R1_9MYCO</name>
<dbReference type="EMBL" id="LZKJ01000116">
    <property type="protein sequence ID" value="OBI45902.1"/>
    <property type="molecule type" value="Genomic_DNA"/>
</dbReference>
<dbReference type="AlphaFoldDB" id="A0A1A2Z8R1"/>
<proteinExistence type="predicted"/>
<evidence type="ECO:0000313" key="2">
    <source>
        <dbReference type="Proteomes" id="UP000093592"/>
    </source>
</evidence>
<protein>
    <submittedName>
        <fullName evidence="1">Polyketide cyclase / dehydrase and lipid transport</fullName>
    </submittedName>
</protein>
<organism evidence="1 2">
    <name type="scientific">Mycobacterium kyorinense</name>
    <dbReference type="NCBI Taxonomy" id="487514"/>
    <lineage>
        <taxon>Bacteria</taxon>
        <taxon>Bacillati</taxon>
        <taxon>Actinomycetota</taxon>
        <taxon>Actinomycetes</taxon>
        <taxon>Mycobacteriales</taxon>
        <taxon>Mycobacteriaceae</taxon>
        <taxon>Mycobacterium</taxon>
    </lineage>
</organism>
<dbReference type="Proteomes" id="UP000093592">
    <property type="component" value="Unassembled WGS sequence"/>
</dbReference>